<accession>A0ABS8A5B8</accession>
<dbReference type="EMBL" id="JAERSE020000004">
    <property type="protein sequence ID" value="MCA6068642.1"/>
    <property type="molecule type" value="Genomic_DNA"/>
</dbReference>
<reference evidence="1 2" key="1">
    <citation type="submission" date="2021-09" db="EMBL/GenBank/DDBJ databases">
        <title>Genome sequencing and assembly of Chryseobacterium sp. RG1.</title>
        <authorList>
            <person name="Chhetri G."/>
        </authorList>
    </citation>
    <scope>NUCLEOTIDE SEQUENCE [LARGE SCALE GENOMIC DNA]</scope>
    <source>
        <strain evidence="1 2">RG1</strain>
    </source>
</reference>
<evidence type="ECO:0000313" key="2">
    <source>
        <dbReference type="Proteomes" id="UP000618240"/>
    </source>
</evidence>
<comment type="caution">
    <text evidence="1">The sequence shown here is derived from an EMBL/GenBank/DDBJ whole genome shotgun (WGS) entry which is preliminary data.</text>
</comment>
<organism evidence="1 2">
    <name type="scientific">Chryseobacterium tagetis</name>
    <dbReference type="NCBI Taxonomy" id="2801334"/>
    <lineage>
        <taxon>Bacteria</taxon>
        <taxon>Pseudomonadati</taxon>
        <taxon>Bacteroidota</taxon>
        <taxon>Flavobacteriia</taxon>
        <taxon>Flavobacteriales</taxon>
        <taxon>Weeksellaceae</taxon>
        <taxon>Chryseobacterium group</taxon>
        <taxon>Chryseobacterium</taxon>
    </lineage>
</organism>
<gene>
    <name evidence="1" type="ORF">JI747_015785</name>
</gene>
<dbReference type="RefSeq" id="WP_225689849.1">
    <property type="nucleotide sequence ID" value="NZ_JAERSE020000004.1"/>
</dbReference>
<evidence type="ECO:0008006" key="3">
    <source>
        <dbReference type="Google" id="ProtNLM"/>
    </source>
</evidence>
<dbReference type="Proteomes" id="UP000618240">
    <property type="component" value="Unassembled WGS sequence"/>
</dbReference>
<protein>
    <recommendedName>
        <fullName evidence="3">YD repeat-containing protein</fullName>
    </recommendedName>
</protein>
<proteinExistence type="predicted"/>
<sequence>MENSRYFTDSVLKGQTEIDLQQAFFEPEFIKKVYVKDILQEIIYFEKRKIIRRKYFIRDHKTVNVKSLEYEVEIYRFSEEKNGFTKWNVECYDRNILQKRKIKVYDVKGKKVFSQWIDPITDKPESAKKYAYYHSSEFSAWEGFEYDDNGNILQKEIEVEDGWDRWSYTIDEIAEKGFFETDYGKYFAAGLPEIPEIQNPVTEYSELYKNHLGKYIPEKEAKSLFEYTQEIFENQKLKKRIICTAESLKGREENTYMSRAEVFHDNMKNVSELDSFLNGNIIYYNHRIENNYHVYDFLVMDYDYYNKIIFTGTAVFDNYSRMVTKVTRDYSIQKIISAFKMHESYITPLFGTYSVKVNFNQNGEVINYIDNRIDERLYSKEQYENDYFYNISPVNNDYYKSLNSLVPEKPAFPFFDFESQFMKYKGHDNRDSEIHLLLSNSNLKVAWSGSFACLYFVDNEEEIDRFSKALSNELGAAYFYHIKKSVNKIETDYFNARGIYAHLTIDLLSDEIKCEILNNHEHENKLSFRLMNESYYTNRYCFFYDETWISETVIFSEMIKELLSMT</sequence>
<name>A0ABS8A5B8_9FLAO</name>
<keyword evidence="2" id="KW-1185">Reference proteome</keyword>
<evidence type="ECO:0000313" key="1">
    <source>
        <dbReference type="EMBL" id="MCA6068642.1"/>
    </source>
</evidence>